<dbReference type="PROSITE" id="PS00028">
    <property type="entry name" value="ZINC_FINGER_C2H2_1"/>
    <property type="match status" value="1"/>
</dbReference>
<dbReference type="Pfam" id="PF00096">
    <property type="entry name" value="zf-C2H2"/>
    <property type="match status" value="1"/>
</dbReference>
<accession>A0A3Q0JLR3</accession>
<organism evidence="13 14">
    <name type="scientific">Diaphorina citri</name>
    <name type="common">Asian citrus psyllid</name>
    <dbReference type="NCBI Taxonomy" id="121845"/>
    <lineage>
        <taxon>Eukaryota</taxon>
        <taxon>Metazoa</taxon>
        <taxon>Ecdysozoa</taxon>
        <taxon>Arthropoda</taxon>
        <taxon>Hexapoda</taxon>
        <taxon>Insecta</taxon>
        <taxon>Pterygota</taxon>
        <taxon>Neoptera</taxon>
        <taxon>Paraneoptera</taxon>
        <taxon>Hemiptera</taxon>
        <taxon>Sternorrhyncha</taxon>
        <taxon>Psylloidea</taxon>
        <taxon>Psyllidae</taxon>
        <taxon>Diaphorininae</taxon>
        <taxon>Diaphorina</taxon>
    </lineage>
</organism>
<evidence type="ECO:0000256" key="11">
    <source>
        <dbReference type="PROSITE-ProRule" id="PRU00042"/>
    </source>
</evidence>
<protein>
    <submittedName>
        <fullName evidence="14">B-cell lymphoma/leukemia 11A-like</fullName>
    </submittedName>
</protein>
<dbReference type="InterPro" id="IPR013087">
    <property type="entry name" value="Znf_C2H2_type"/>
</dbReference>
<dbReference type="PaxDb" id="121845-A0A3Q0JLR3"/>
<dbReference type="GO" id="GO:0008270">
    <property type="term" value="F:zinc ion binding"/>
    <property type="evidence" value="ECO:0007669"/>
    <property type="project" value="UniProtKB-KW"/>
</dbReference>
<keyword evidence="13" id="KW-1185">Reference proteome</keyword>
<dbReference type="STRING" id="121845.A0A3Q0JLR3"/>
<keyword evidence="7" id="KW-0805">Transcription regulation</keyword>
<keyword evidence="5 11" id="KW-0863">Zinc-finger</keyword>
<keyword evidence="3" id="KW-0479">Metal-binding</keyword>
<evidence type="ECO:0000313" key="13">
    <source>
        <dbReference type="Proteomes" id="UP000079169"/>
    </source>
</evidence>
<keyword evidence="9" id="KW-0804">Transcription</keyword>
<keyword evidence="8" id="KW-0238">DNA-binding</keyword>
<dbReference type="GO" id="GO:0003700">
    <property type="term" value="F:DNA-binding transcription factor activity"/>
    <property type="evidence" value="ECO:0007669"/>
    <property type="project" value="TreeGrafter"/>
</dbReference>
<feature type="domain" description="C2H2-type" evidence="12">
    <location>
        <begin position="104"/>
        <end position="132"/>
    </location>
</feature>
<dbReference type="GeneID" id="113473938"/>
<dbReference type="InterPro" id="IPR036236">
    <property type="entry name" value="Znf_C2H2_sf"/>
</dbReference>
<dbReference type="SUPFAM" id="SSF57667">
    <property type="entry name" value="beta-beta-alpha zinc fingers"/>
    <property type="match status" value="2"/>
</dbReference>
<evidence type="ECO:0000256" key="4">
    <source>
        <dbReference type="ARBA" id="ARBA00022737"/>
    </source>
</evidence>
<evidence type="ECO:0000256" key="9">
    <source>
        <dbReference type="ARBA" id="ARBA00023163"/>
    </source>
</evidence>
<dbReference type="GO" id="GO:0006357">
    <property type="term" value="P:regulation of transcription by RNA polymerase II"/>
    <property type="evidence" value="ECO:0007669"/>
    <property type="project" value="TreeGrafter"/>
</dbReference>
<keyword evidence="4" id="KW-0677">Repeat</keyword>
<dbReference type="Proteomes" id="UP000079169">
    <property type="component" value="Unplaced"/>
</dbReference>
<keyword evidence="6" id="KW-0862">Zinc</keyword>
<keyword evidence="10" id="KW-0539">Nucleus</keyword>
<dbReference type="Pfam" id="PF13909">
    <property type="entry name" value="zf-H2C2_5"/>
    <property type="match status" value="1"/>
</dbReference>
<evidence type="ECO:0000256" key="1">
    <source>
        <dbReference type="ARBA" id="ARBA00004123"/>
    </source>
</evidence>
<evidence type="ECO:0000256" key="10">
    <source>
        <dbReference type="ARBA" id="ARBA00023242"/>
    </source>
</evidence>
<dbReference type="GO" id="GO:0005634">
    <property type="term" value="C:nucleus"/>
    <property type="evidence" value="ECO:0007669"/>
    <property type="project" value="UniProtKB-SubCell"/>
</dbReference>
<dbReference type="FunFam" id="3.30.160.60:FF:000614">
    <property type="entry name" value="Zinc finger protein 142"/>
    <property type="match status" value="1"/>
</dbReference>
<evidence type="ECO:0000259" key="12">
    <source>
        <dbReference type="PROSITE" id="PS50157"/>
    </source>
</evidence>
<dbReference type="GO" id="GO:0000978">
    <property type="term" value="F:RNA polymerase II cis-regulatory region sequence-specific DNA binding"/>
    <property type="evidence" value="ECO:0007669"/>
    <property type="project" value="TreeGrafter"/>
</dbReference>
<gene>
    <name evidence="14" type="primary">LOC113473938</name>
</gene>
<evidence type="ECO:0000256" key="5">
    <source>
        <dbReference type="ARBA" id="ARBA00022771"/>
    </source>
</evidence>
<sequence length="136" mass="16243">MGYHIRTHTGEKPYKCDQCSYRCIQPYDLTKHIKIRHQISGMFQCKHCNDLVSQPNLLDHCKTCSFARRPSIAYRYVCFSCDYHSYKSQNVLFHMRKHTGETPYKCNLCAYKTKYPSDLKKHIKIRHETDGFYSYI</sequence>
<evidence type="ECO:0000256" key="7">
    <source>
        <dbReference type="ARBA" id="ARBA00023015"/>
    </source>
</evidence>
<dbReference type="AlphaFoldDB" id="A0A3Q0JLR3"/>
<dbReference type="PANTHER" id="PTHR45993:SF6">
    <property type="entry name" value="C2H2-TYPE DOMAIN-CONTAINING PROTEIN"/>
    <property type="match status" value="1"/>
</dbReference>
<evidence type="ECO:0000256" key="3">
    <source>
        <dbReference type="ARBA" id="ARBA00022723"/>
    </source>
</evidence>
<evidence type="ECO:0000256" key="6">
    <source>
        <dbReference type="ARBA" id="ARBA00022833"/>
    </source>
</evidence>
<evidence type="ECO:0000256" key="8">
    <source>
        <dbReference type="ARBA" id="ARBA00023125"/>
    </source>
</evidence>
<evidence type="ECO:0000256" key="2">
    <source>
        <dbReference type="ARBA" id="ARBA00007746"/>
    </source>
</evidence>
<dbReference type="PROSITE" id="PS50157">
    <property type="entry name" value="ZINC_FINGER_C2H2_2"/>
    <property type="match status" value="2"/>
</dbReference>
<name>A0A3Q0JLR3_DIACI</name>
<evidence type="ECO:0000313" key="14">
    <source>
        <dbReference type="RefSeq" id="XP_026689274.1"/>
    </source>
</evidence>
<comment type="subcellular location">
    <subcellularLocation>
        <location evidence="1">Nucleus</location>
    </subcellularLocation>
</comment>
<reference evidence="14" key="1">
    <citation type="submission" date="2025-08" db="UniProtKB">
        <authorList>
            <consortium name="RefSeq"/>
        </authorList>
    </citation>
    <scope>IDENTIFICATION</scope>
</reference>
<comment type="similarity">
    <text evidence="2">Belongs to the hunchback C2H2-type zinc-finger protein family.</text>
</comment>
<dbReference type="KEGG" id="dci:113473938"/>
<dbReference type="RefSeq" id="XP_026689274.1">
    <property type="nucleotide sequence ID" value="XM_026833473.1"/>
</dbReference>
<proteinExistence type="inferred from homology"/>
<feature type="domain" description="C2H2-type" evidence="12">
    <location>
        <begin position="76"/>
        <end position="103"/>
    </location>
</feature>
<dbReference type="InterPro" id="IPR051497">
    <property type="entry name" value="Dev/Hematopoietic_TF"/>
</dbReference>
<dbReference type="PANTHER" id="PTHR45993">
    <property type="entry name" value="B-CELL LYMPHOMA/LEUKEMIA 11"/>
    <property type="match status" value="1"/>
</dbReference>
<dbReference type="SMART" id="SM00355">
    <property type="entry name" value="ZnF_C2H2"/>
    <property type="match status" value="3"/>
</dbReference>
<dbReference type="Gene3D" id="3.30.160.60">
    <property type="entry name" value="Classic Zinc Finger"/>
    <property type="match status" value="2"/>
</dbReference>